<accession>A0AAV7P0M5</accession>
<keyword evidence="3" id="KW-1185">Reference proteome</keyword>
<evidence type="ECO:0000313" key="3">
    <source>
        <dbReference type="Proteomes" id="UP001066276"/>
    </source>
</evidence>
<reference evidence="2" key="1">
    <citation type="journal article" date="2022" name="bioRxiv">
        <title>Sequencing and chromosome-scale assembly of the giantPleurodeles waltlgenome.</title>
        <authorList>
            <person name="Brown T."/>
            <person name="Elewa A."/>
            <person name="Iarovenko S."/>
            <person name="Subramanian E."/>
            <person name="Araus A.J."/>
            <person name="Petzold A."/>
            <person name="Susuki M."/>
            <person name="Suzuki K.-i.T."/>
            <person name="Hayashi T."/>
            <person name="Toyoda A."/>
            <person name="Oliveira C."/>
            <person name="Osipova E."/>
            <person name="Leigh N.D."/>
            <person name="Simon A."/>
            <person name="Yun M.H."/>
        </authorList>
    </citation>
    <scope>NUCLEOTIDE SEQUENCE</scope>
    <source>
        <strain evidence="2">20211129_DDA</strain>
        <tissue evidence="2">Liver</tissue>
    </source>
</reference>
<protein>
    <submittedName>
        <fullName evidence="2">Uncharacterized protein</fullName>
    </submittedName>
</protein>
<comment type="caution">
    <text evidence="2">The sequence shown here is derived from an EMBL/GenBank/DDBJ whole genome shotgun (WGS) entry which is preliminary data.</text>
</comment>
<name>A0AAV7P0M5_PLEWA</name>
<gene>
    <name evidence="2" type="ORF">NDU88_007359</name>
</gene>
<proteinExistence type="predicted"/>
<evidence type="ECO:0000313" key="2">
    <source>
        <dbReference type="EMBL" id="KAJ1119173.1"/>
    </source>
</evidence>
<organism evidence="2 3">
    <name type="scientific">Pleurodeles waltl</name>
    <name type="common">Iberian ribbed newt</name>
    <dbReference type="NCBI Taxonomy" id="8319"/>
    <lineage>
        <taxon>Eukaryota</taxon>
        <taxon>Metazoa</taxon>
        <taxon>Chordata</taxon>
        <taxon>Craniata</taxon>
        <taxon>Vertebrata</taxon>
        <taxon>Euteleostomi</taxon>
        <taxon>Amphibia</taxon>
        <taxon>Batrachia</taxon>
        <taxon>Caudata</taxon>
        <taxon>Salamandroidea</taxon>
        <taxon>Salamandridae</taxon>
        <taxon>Pleurodelinae</taxon>
        <taxon>Pleurodeles</taxon>
    </lineage>
</organism>
<dbReference type="Proteomes" id="UP001066276">
    <property type="component" value="Chromosome 8"/>
</dbReference>
<feature type="compositionally biased region" description="Low complexity" evidence="1">
    <location>
        <begin position="1"/>
        <end position="11"/>
    </location>
</feature>
<dbReference type="AlphaFoldDB" id="A0AAV7P0M5"/>
<feature type="region of interest" description="Disordered" evidence="1">
    <location>
        <begin position="1"/>
        <end position="20"/>
    </location>
</feature>
<dbReference type="EMBL" id="JANPWB010000012">
    <property type="protein sequence ID" value="KAJ1119173.1"/>
    <property type="molecule type" value="Genomic_DNA"/>
</dbReference>
<sequence length="164" mass="17851">MKPSDASSKPSDPSKKAAYNSIKSKVQAKLREMQDSWLSRKADEIQKYADNNSKRFSDSLKTIYGSQSSGTSPLLTANGSTLLTDKNAILKRWAEHFNNVLNKSSSINAKAIDRMLQVAINTSLAELPKESEVKEAIKLLSNGKAPGSDSFLAEMYKAGGPVLL</sequence>
<evidence type="ECO:0000256" key="1">
    <source>
        <dbReference type="SAM" id="MobiDB-lite"/>
    </source>
</evidence>